<evidence type="ECO:0000313" key="1">
    <source>
        <dbReference type="EMBL" id="MEJ8278197.1"/>
    </source>
</evidence>
<protein>
    <submittedName>
        <fullName evidence="1">Uncharacterized protein</fullName>
    </submittedName>
</protein>
<dbReference type="RefSeq" id="WP_337832236.1">
    <property type="nucleotide sequence ID" value="NZ_JBBJUP010000003.1"/>
</dbReference>
<organism evidence="1 2">
    <name type="scientific">Pseudonocardia spirodelae</name>
    <dbReference type="NCBI Taxonomy" id="3133431"/>
    <lineage>
        <taxon>Bacteria</taxon>
        <taxon>Bacillati</taxon>
        <taxon>Actinomycetota</taxon>
        <taxon>Actinomycetes</taxon>
        <taxon>Pseudonocardiales</taxon>
        <taxon>Pseudonocardiaceae</taxon>
        <taxon>Pseudonocardia</taxon>
    </lineage>
</organism>
<keyword evidence="2" id="KW-1185">Reference proteome</keyword>
<reference evidence="1 2" key="1">
    <citation type="submission" date="2024-03" db="EMBL/GenBank/DDBJ databases">
        <title>Draft genome sequence of Pseudonocardia sp. DW16-2.</title>
        <authorList>
            <person name="Duangmal K."/>
        </authorList>
    </citation>
    <scope>NUCLEOTIDE SEQUENCE [LARGE SCALE GENOMIC DNA]</scope>
    <source>
        <strain evidence="1 2">DW16-2</strain>
    </source>
</reference>
<dbReference type="EMBL" id="JBBJUP010000003">
    <property type="protein sequence ID" value="MEJ8278197.1"/>
    <property type="molecule type" value="Genomic_DNA"/>
</dbReference>
<proteinExistence type="predicted"/>
<gene>
    <name evidence="1" type="ORF">WJX68_04560</name>
</gene>
<sequence>MTTGSTQQVAAHARRLVIEQIERRGGTAREVPVGRRTEVHMDGPDGLRRLRVVSRRRGDWQSSIRNGDTETEPDRFWVFVDLSTERPEFHIGAEEEVVHGIRTRHEAYLRRNGGHRAFNDASLHCSIRTRDIDGYARRWDLLGFD</sequence>
<accession>A0ABU8T2L5</accession>
<evidence type="ECO:0000313" key="2">
    <source>
        <dbReference type="Proteomes" id="UP001364211"/>
    </source>
</evidence>
<dbReference type="Proteomes" id="UP001364211">
    <property type="component" value="Unassembled WGS sequence"/>
</dbReference>
<name>A0ABU8T2L5_9PSEU</name>
<comment type="caution">
    <text evidence="1">The sequence shown here is derived from an EMBL/GenBank/DDBJ whole genome shotgun (WGS) entry which is preliminary data.</text>
</comment>